<keyword evidence="2" id="KW-0479">Metal-binding</keyword>
<comment type="cofactor">
    <cofactor evidence="1">
        <name>Zn(2+)</name>
        <dbReference type="ChEBI" id="CHEBI:29105"/>
    </cofactor>
</comment>
<protein>
    <submittedName>
        <fullName evidence="7">Peptidase M20</fullName>
    </submittedName>
</protein>
<keyword evidence="5" id="KW-0170">Cobalt</keyword>
<keyword evidence="8" id="KW-1185">Reference proteome</keyword>
<evidence type="ECO:0000256" key="3">
    <source>
        <dbReference type="ARBA" id="ARBA00022801"/>
    </source>
</evidence>
<dbReference type="GO" id="GO:0006526">
    <property type="term" value="P:L-arginine biosynthetic process"/>
    <property type="evidence" value="ECO:0007669"/>
    <property type="project" value="TreeGrafter"/>
</dbReference>
<dbReference type="Proteomes" id="UP001238179">
    <property type="component" value="Chromosome"/>
</dbReference>
<dbReference type="Gene3D" id="3.40.630.10">
    <property type="entry name" value="Zn peptidases"/>
    <property type="match status" value="1"/>
</dbReference>
<evidence type="ECO:0000256" key="2">
    <source>
        <dbReference type="ARBA" id="ARBA00022723"/>
    </source>
</evidence>
<dbReference type="EMBL" id="AP027080">
    <property type="protein sequence ID" value="BDU74101.1"/>
    <property type="molecule type" value="Genomic_DNA"/>
</dbReference>
<dbReference type="PROSITE" id="PS00758">
    <property type="entry name" value="ARGE_DAPE_CPG2_1"/>
    <property type="match status" value="1"/>
</dbReference>
<evidence type="ECO:0000313" key="7">
    <source>
        <dbReference type="EMBL" id="BDU74101.1"/>
    </source>
</evidence>
<evidence type="ECO:0000313" key="8">
    <source>
        <dbReference type="Proteomes" id="UP001238179"/>
    </source>
</evidence>
<keyword evidence="3" id="KW-0378">Hydrolase</keyword>
<dbReference type="InterPro" id="IPR050072">
    <property type="entry name" value="Peptidase_M20A"/>
</dbReference>
<dbReference type="PANTHER" id="PTHR43808">
    <property type="entry name" value="ACETYLORNITHINE DEACETYLASE"/>
    <property type="match status" value="1"/>
</dbReference>
<evidence type="ECO:0000256" key="1">
    <source>
        <dbReference type="ARBA" id="ARBA00001947"/>
    </source>
</evidence>
<dbReference type="InterPro" id="IPR001261">
    <property type="entry name" value="ArgE/DapE_CS"/>
</dbReference>
<dbReference type="GO" id="GO:0008777">
    <property type="term" value="F:acetylornithine deacetylase activity"/>
    <property type="evidence" value="ECO:0007669"/>
    <property type="project" value="TreeGrafter"/>
</dbReference>
<evidence type="ECO:0000256" key="5">
    <source>
        <dbReference type="ARBA" id="ARBA00023285"/>
    </source>
</evidence>
<dbReference type="InterPro" id="IPR036264">
    <property type="entry name" value="Bact_exopeptidase_dim_dom"/>
</dbReference>
<dbReference type="Pfam" id="PF01546">
    <property type="entry name" value="Peptidase_M20"/>
    <property type="match status" value="1"/>
</dbReference>
<organism evidence="7 8">
    <name type="scientific">Mesoterricola silvestris</name>
    <dbReference type="NCBI Taxonomy" id="2927979"/>
    <lineage>
        <taxon>Bacteria</taxon>
        <taxon>Pseudomonadati</taxon>
        <taxon>Acidobacteriota</taxon>
        <taxon>Holophagae</taxon>
        <taxon>Holophagales</taxon>
        <taxon>Holophagaceae</taxon>
        <taxon>Mesoterricola</taxon>
    </lineage>
</organism>
<dbReference type="SUPFAM" id="SSF55031">
    <property type="entry name" value="Bacterial exopeptidase dimerisation domain"/>
    <property type="match status" value="1"/>
</dbReference>
<feature type="domain" description="Peptidase M20 dimerisation" evidence="6">
    <location>
        <begin position="157"/>
        <end position="257"/>
    </location>
</feature>
<dbReference type="InterPro" id="IPR011650">
    <property type="entry name" value="Peptidase_M20_dimer"/>
</dbReference>
<dbReference type="SUPFAM" id="SSF53187">
    <property type="entry name" value="Zn-dependent exopeptidases"/>
    <property type="match status" value="1"/>
</dbReference>
<name>A0AA48GYA5_9BACT</name>
<gene>
    <name evidence="7" type="ORF">METEAL_32750</name>
</gene>
<dbReference type="GO" id="GO:0046872">
    <property type="term" value="F:metal ion binding"/>
    <property type="evidence" value="ECO:0007669"/>
    <property type="project" value="UniProtKB-KW"/>
</dbReference>
<dbReference type="PANTHER" id="PTHR43808:SF31">
    <property type="entry name" value="N-ACETYL-L-CITRULLINE DEACETYLASE"/>
    <property type="match status" value="1"/>
</dbReference>
<keyword evidence="4" id="KW-0862">Zinc</keyword>
<proteinExistence type="predicted"/>
<dbReference type="InterPro" id="IPR002933">
    <property type="entry name" value="Peptidase_M20"/>
</dbReference>
<dbReference type="KEGG" id="msil:METEAL_32750"/>
<accession>A0AA48GYA5</accession>
<sequence>MMTPAALLESLVAIPSVSHAEQALADHVAALLGAEGLEVRRTGNSLWFEVGTGGPRILFASHLDTVPPCDGWSSDPFTPSWNGDRLTGLGANDAKGCVTAMILAALELRDLKGARAVFAFTEGEEVGGKGIREVLPDLGPLDAAVVGEPTGLEICAAQRGMLILRCTSRGEAAHVAHSPLGENAIHKAARDIQRLAAMTFEPHALLGETRAQVTQVQGGRARNQVPDACEFFVDLRTTPNLDHQATADRIALELESEVAVHSMRYGAVATDPSEPVVKAALAASGRKAPRGSATASDWAFLAHLPAVKAGPGDTHRSHRPDEWISLAELEAGIRFYAALAREYAREACHV</sequence>
<dbReference type="Pfam" id="PF07687">
    <property type="entry name" value="M20_dimer"/>
    <property type="match status" value="1"/>
</dbReference>
<reference evidence="8" key="1">
    <citation type="journal article" date="2023" name="Int. J. Syst. Evol. Microbiol.">
        <title>Mesoterricola silvestris gen. nov., sp. nov., Mesoterricola sediminis sp. nov., Geothrix oryzae sp. nov., Geothrix edaphica sp. nov., Geothrix rubra sp. nov., and Geothrix limicola sp. nov., six novel members of Acidobacteriota isolated from soils.</title>
        <authorList>
            <person name="Itoh H."/>
            <person name="Sugisawa Y."/>
            <person name="Mise K."/>
            <person name="Xu Z."/>
            <person name="Kuniyasu M."/>
            <person name="Ushijima N."/>
            <person name="Kawano K."/>
            <person name="Kobayashi E."/>
            <person name="Shiratori Y."/>
            <person name="Masuda Y."/>
            <person name="Senoo K."/>
        </authorList>
    </citation>
    <scope>NUCLEOTIDE SEQUENCE [LARGE SCALE GENOMIC DNA]</scope>
    <source>
        <strain evidence="8">W79</strain>
    </source>
</reference>
<dbReference type="Gene3D" id="3.30.70.360">
    <property type="match status" value="1"/>
</dbReference>
<evidence type="ECO:0000259" key="6">
    <source>
        <dbReference type="Pfam" id="PF07687"/>
    </source>
</evidence>
<dbReference type="AlphaFoldDB" id="A0AA48GYA5"/>
<evidence type="ECO:0000256" key="4">
    <source>
        <dbReference type="ARBA" id="ARBA00022833"/>
    </source>
</evidence>